<organism evidence="1 2">
    <name type="scientific">Nitzschia inconspicua</name>
    <dbReference type="NCBI Taxonomy" id="303405"/>
    <lineage>
        <taxon>Eukaryota</taxon>
        <taxon>Sar</taxon>
        <taxon>Stramenopiles</taxon>
        <taxon>Ochrophyta</taxon>
        <taxon>Bacillariophyta</taxon>
        <taxon>Bacillariophyceae</taxon>
        <taxon>Bacillariophycidae</taxon>
        <taxon>Bacillariales</taxon>
        <taxon>Bacillariaceae</taxon>
        <taxon>Nitzschia</taxon>
    </lineage>
</organism>
<sequence length="143" mass="16160">MEQCHQKEPIGKAGFLEDINKKIQSNKESSENKGTYESFFGVDWQGRSTLHMAMDCSSFIAAQTGLINSVNDTLIQQLHSKCFSICMEADRSPSRQRALNGMTENYLPYQKGLVTEPSTPADHVMTDHSIKNQNHHKCHVARF</sequence>
<comment type="caution">
    <text evidence="1">The sequence shown here is derived from an EMBL/GenBank/DDBJ whole genome shotgun (WGS) entry which is preliminary data.</text>
</comment>
<gene>
    <name evidence="1" type="ORF">IV203_008426</name>
</gene>
<reference evidence="1" key="2">
    <citation type="submission" date="2021-04" db="EMBL/GenBank/DDBJ databases">
        <authorList>
            <person name="Podell S."/>
        </authorList>
    </citation>
    <scope>NUCLEOTIDE SEQUENCE</scope>
    <source>
        <strain evidence="1">Hildebrandi</strain>
    </source>
</reference>
<keyword evidence="2" id="KW-1185">Reference proteome</keyword>
<proteinExistence type="predicted"/>
<accession>A0A9K3PM48</accession>
<dbReference type="EMBL" id="JAGRRH010000017">
    <property type="protein sequence ID" value="KAG7352378.1"/>
    <property type="molecule type" value="Genomic_DNA"/>
</dbReference>
<reference evidence="1" key="1">
    <citation type="journal article" date="2021" name="Sci. Rep.">
        <title>Diploid genomic architecture of Nitzschia inconspicua, an elite biomass production diatom.</title>
        <authorList>
            <person name="Oliver A."/>
            <person name="Podell S."/>
            <person name="Pinowska A."/>
            <person name="Traller J.C."/>
            <person name="Smith S.R."/>
            <person name="McClure R."/>
            <person name="Beliaev A."/>
            <person name="Bohutskyi P."/>
            <person name="Hill E.A."/>
            <person name="Rabines A."/>
            <person name="Zheng H."/>
            <person name="Allen L.Z."/>
            <person name="Kuo A."/>
            <person name="Grigoriev I.V."/>
            <person name="Allen A.E."/>
            <person name="Hazlebeck D."/>
            <person name="Allen E.E."/>
        </authorList>
    </citation>
    <scope>NUCLEOTIDE SEQUENCE</scope>
    <source>
        <strain evidence="1">Hildebrandi</strain>
    </source>
</reference>
<dbReference type="Proteomes" id="UP000693970">
    <property type="component" value="Unassembled WGS sequence"/>
</dbReference>
<name>A0A9K3PM48_9STRA</name>
<evidence type="ECO:0000313" key="2">
    <source>
        <dbReference type="Proteomes" id="UP000693970"/>
    </source>
</evidence>
<evidence type="ECO:0000313" key="1">
    <source>
        <dbReference type="EMBL" id="KAG7352378.1"/>
    </source>
</evidence>
<protein>
    <submittedName>
        <fullName evidence="1">Uncharacterized protein</fullName>
    </submittedName>
</protein>
<dbReference type="AlphaFoldDB" id="A0A9K3PM48"/>